<evidence type="ECO:0000313" key="18">
    <source>
        <dbReference type="EMBL" id="TGZ56349.1"/>
    </source>
</evidence>
<dbReference type="GO" id="GO:0035242">
    <property type="term" value="F:protein-arginine omega-N asymmetric methyltransferase activity"/>
    <property type="evidence" value="ECO:0007669"/>
    <property type="project" value="UniProtKB-EC"/>
</dbReference>
<dbReference type="GO" id="GO:0006890">
    <property type="term" value="P:retrograde vesicle-mediated transport, Golgi to endoplasmic reticulum"/>
    <property type="evidence" value="ECO:0007669"/>
    <property type="project" value="TreeGrafter"/>
</dbReference>
<dbReference type="EMBL" id="SJOL01009667">
    <property type="protein sequence ID" value="TGZ56350.1"/>
    <property type="molecule type" value="Genomic_DNA"/>
</dbReference>
<dbReference type="GO" id="GO:0000139">
    <property type="term" value="C:Golgi membrane"/>
    <property type="evidence" value="ECO:0007669"/>
    <property type="project" value="UniProtKB-SubCell"/>
</dbReference>
<organism evidence="18 19">
    <name type="scientific">Opisthorchis felineus</name>
    <dbReference type="NCBI Taxonomy" id="147828"/>
    <lineage>
        <taxon>Eukaryota</taxon>
        <taxon>Metazoa</taxon>
        <taxon>Spiralia</taxon>
        <taxon>Lophotrochozoa</taxon>
        <taxon>Platyhelminthes</taxon>
        <taxon>Trematoda</taxon>
        <taxon>Digenea</taxon>
        <taxon>Opisthorchiida</taxon>
        <taxon>Opisthorchiata</taxon>
        <taxon>Opisthorchiidae</taxon>
        <taxon>Opisthorchis</taxon>
    </lineage>
</organism>
<dbReference type="InterPro" id="IPR055135">
    <property type="entry name" value="PRMT_dom"/>
</dbReference>
<keyword evidence="11" id="KW-0472">Membrane</keyword>
<keyword evidence="6 15" id="KW-0489">Methyltransferase</keyword>
<reference evidence="18 19" key="1">
    <citation type="journal article" date="2019" name="BMC Genomics">
        <title>New insights from Opisthorchis felineus genome: update on genomics of the epidemiologically important liver flukes.</title>
        <authorList>
            <person name="Ershov N.I."/>
            <person name="Mordvinov V.A."/>
            <person name="Prokhortchouk E.B."/>
            <person name="Pakharukova M.Y."/>
            <person name="Gunbin K.V."/>
            <person name="Ustyantsev K."/>
            <person name="Genaev M.A."/>
            <person name="Blinov A.G."/>
            <person name="Mazur A."/>
            <person name="Boulygina E."/>
            <person name="Tsygankova S."/>
            <person name="Khrameeva E."/>
            <person name="Chekanov N."/>
            <person name="Fan G."/>
            <person name="Xiao A."/>
            <person name="Zhang H."/>
            <person name="Xu X."/>
            <person name="Yang H."/>
            <person name="Solovyev V."/>
            <person name="Lee S.M."/>
            <person name="Liu X."/>
            <person name="Afonnikov D.A."/>
            <person name="Skryabin K.G."/>
        </authorList>
    </citation>
    <scope>NUCLEOTIDE SEQUENCE [LARGE SCALE GENOMIC DNA]</scope>
    <source>
        <strain evidence="18">AK-0245</strain>
        <tissue evidence="18">Whole organism</tissue>
    </source>
</reference>
<comment type="caution">
    <text evidence="18">The sequence shown here is derived from an EMBL/GenBank/DDBJ whole genome shotgun (WGS) entry which is preliminary data.</text>
</comment>
<evidence type="ECO:0000259" key="17">
    <source>
        <dbReference type="Pfam" id="PF22528"/>
    </source>
</evidence>
<dbReference type="Proteomes" id="UP000308267">
    <property type="component" value="Unassembled WGS sequence"/>
</dbReference>
<dbReference type="GO" id="GO:0032259">
    <property type="term" value="P:methylation"/>
    <property type="evidence" value="ECO:0007669"/>
    <property type="project" value="UniProtKB-KW"/>
</dbReference>
<evidence type="ECO:0000256" key="15">
    <source>
        <dbReference type="PROSITE-ProRule" id="PRU01015"/>
    </source>
</evidence>
<dbReference type="FunFam" id="3.40.50.150:FF:000003">
    <property type="entry name" value="Blast:Protein arginine N-methyltransferase 1"/>
    <property type="match status" value="1"/>
</dbReference>
<feature type="region of interest" description="Disordered" evidence="16">
    <location>
        <begin position="1"/>
        <end position="28"/>
    </location>
</feature>
<dbReference type="Pfam" id="PF22528">
    <property type="entry name" value="PRMT_C"/>
    <property type="match status" value="1"/>
</dbReference>
<dbReference type="Pfam" id="PF06325">
    <property type="entry name" value="PrmA"/>
    <property type="match status" value="1"/>
</dbReference>
<gene>
    <name evidence="18" type="ORF">CRM22_010174</name>
</gene>
<dbReference type="PANTHER" id="PTHR21443:SF0">
    <property type="entry name" value="CONSERVED OLIGOMERIC GOLGI COMPLEX SUBUNIT 7"/>
    <property type="match status" value="1"/>
</dbReference>
<dbReference type="Gene3D" id="3.40.50.150">
    <property type="entry name" value="Vaccinia Virus protein VP39"/>
    <property type="match status" value="1"/>
</dbReference>
<dbReference type="InterPro" id="IPR019335">
    <property type="entry name" value="COG7"/>
</dbReference>
<evidence type="ECO:0000256" key="3">
    <source>
        <dbReference type="ARBA" id="ARBA00011925"/>
    </source>
</evidence>
<dbReference type="PANTHER" id="PTHR21443">
    <property type="entry name" value="CONSERVED OLIGOMERIC GOLGI COMPLEX COMPONENT 7"/>
    <property type="match status" value="1"/>
</dbReference>
<sequence length="1492" mass="164821">MSDLEDSSASATDGDSDGWTELIDADSPDTNPPMKCLVCPHISSGSEQFFTHLLSHPNWENLFVPGTCLIMDQYDWIRFVNYVRLKKPTDWRQVFHDPEWNSKSEESFLSVLENDAVLSIDIESVLEEHGAKHTGVSSCKPDVSGDHVDTNYLWAENAALRQQLVECKRFLAKVLDQPLSQDGIVTLNDVDSLQTTQQPMSQPTKYHEFAEDAGDSAYFTSYGHFAIHGEMITDQVRTESYRTFILSNADAYFAGKRVLDVGCGSAILSLFAAEAGADHVYGVEASTDIFAAALETIKINKMDDRITLLRDRAESVKLPVEQVDVIISEWMGYFLLFESMLDSVLMVARRYLKPNTGCIFPRHYTLNLLGVNCGSKLRHDHLDLWTNVYGYQMPALRRSALAEAHVLDLTDPRTVGVTQDVTGSSELCILTSKPHLLYSLDLKEVLSNSTQPTDLLQLGERPFSLLIDQNNLESTMILDALVGYFDVRFDDDAPVKVEFSTSPTTKPTHWKQTVFFLDKPMRVRAGDLITGSLTIRRSIRDSRGLEFSLRIDALRDQPDLSPFLDPQFDHKQWINEVLTASTGDHNVEQQASELVLQLQAQMKEVMQSIERSCQEAVHCVPRLLREVDTLKVDAIALGNELAAMRDNISQVDSTGEQIITQLAELDRARRNAHAAANALRETDRWSSLVLGIGELLEAGEMDQVCCNIEGMEQCLTALTHLPDYKDRVQLVAQHKNSLESLVAPQLIRALGETVPGPGPPADASPHWPSGASFEAKHLVSLLYRIGREGAASNYYTNWIKSCVLSTWEQCCSSNPSLDPVSDTYRFSTLLTNPSTSPKDPFCAQLDADTSTLAREQIILTVFYAQLLHLINNQLATHLFPDLQSVKVTGAFTEALKDLTERRRILIMGSTPHSKPPRVDYVAKLLMITLNCCAQFGKVIESQVPGIFAGTCSIPDAERKGVHEMALQLCRTLLDPFGNFGELFGKETRGLFEAELSKVNLTDARATPEFVECLSQTLSAVIQLINTTIRRCFDISMGIGIPYLLSIIQSFLDSFLAKWTIAVERSAEPFITADAKSGFSQNSGLTCALHLASLTGELSLQSHSFVEAVLTKSADLFARILSDTESSPFLSAGEFPRESLWQSSQSFTSADWILLRLLVECHPAAYQSTVRLLAHPSTTTTVAKPVDQGQDGTGNVGMQATLSGLHRSNVTACRAAVSLVRRVALAPISQVLNTVPTMAVWSFMPGSGEAKFPDLAYLPQDYITQIGQYLLALPEHLEPYMCEIGTDAESEQHISGRGLAECLHLGDPDAASVALIANKSPGPQEETGDGSKLTPRRRLASLSLPGGHKSHQGERSGETSTSAAFCWLESFVSGAVCELLLTTWLRIGGNLPNKEQSQKKKMRPISSSHRTKPDLSDSESELEDHVHLTEHGAKQLTVDLDYLHNLLEDMGLSFPGNLQALRELISCSPNEFAELSADRPPRIVSALERLRGL</sequence>
<dbReference type="InterPro" id="IPR029063">
    <property type="entry name" value="SAM-dependent_MTases_sf"/>
</dbReference>
<keyword evidence="10" id="KW-0333">Golgi apparatus</keyword>
<comment type="subcellular location">
    <subcellularLocation>
        <location evidence="1">Golgi apparatus membrane</location>
        <topology evidence="1">Peripheral membrane protein</topology>
    </subcellularLocation>
</comment>
<evidence type="ECO:0000256" key="4">
    <source>
        <dbReference type="ARBA" id="ARBA00020984"/>
    </source>
</evidence>
<dbReference type="SUPFAM" id="SSF53335">
    <property type="entry name" value="S-adenosyl-L-methionine-dependent methyltransferases"/>
    <property type="match status" value="1"/>
</dbReference>
<keyword evidence="9" id="KW-0653">Protein transport</keyword>
<dbReference type="GO" id="GO:0017119">
    <property type="term" value="C:Golgi transport complex"/>
    <property type="evidence" value="ECO:0007669"/>
    <property type="project" value="InterPro"/>
</dbReference>
<dbReference type="SUPFAM" id="SSF57667">
    <property type="entry name" value="beta-beta-alpha zinc fingers"/>
    <property type="match status" value="1"/>
</dbReference>
<dbReference type="InterPro" id="IPR036236">
    <property type="entry name" value="Znf_C2H2_sf"/>
</dbReference>
<evidence type="ECO:0000256" key="13">
    <source>
        <dbReference type="ARBA" id="ARBA00047384"/>
    </source>
</evidence>
<dbReference type="PROSITE" id="PS51678">
    <property type="entry name" value="SAM_MT_PRMT"/>
    <property type="match status" value="1"/>
</dbReference>
<dbReference type="STRING" id="147828.A0A4S2L6W0"/>
<keyword evidence="7 15" id="KW-0808">Transferase</keyword>
<feature type="region of interest" description="Disordered" evidence="16">
    <location>
        <begin position="1390"/>
        <end position="1423"/>
    </location>
</feature>
<evidence type="ECO:0000256" key="5">
    <source>
        <dbReference type="ARBA" id="ARBA00022448"/>
    </source>
</evidence>
<accession>A0A4S2L6W0</accession>
<evidence type="ECO:0000313" key="19">
    <source>
        <dbReference type="Proteomes" id="UP000308267"/>
    </source>
</evidence>
<evidence type="ECO:0000256" key="6">
    <source>
        <dbReference type="ARBA" id="ARBA00022603"/>
    </source>
</evidence>
<evidence type="ECO:0000256" key="14">
    <source>
        <dbReference type="ARBA" id="ARBA00049303"/>
    </source>
</evidence>
<comment type="similarity">
    <text evidence="2">Belongs to the COG7 family.</text>
</comment>
<feature type="domain" description="Protein arginine N-methyltransferase" evidence="17">
    <location>
        <begin position="376"/>
        <end position="550"/>
    </location>
</feature>
<evidence type="ECO:0000256" key="9">
    <source>
        <dbReference type="ARBA" id="ARBA00022927"/>
    </source>
</evidence>
<evidence type="ECO:0000256" key="7">
    <source>
        <dbReference type="ARBA" id="ARBA00022679"/>
    </source>
</evidence>
<keyword evidence="19" id="KW-1185">Reference proteome</keyword>
<dbReference type="GO" id="GO:0006886">
    <property type="term" value="P:intracellular protein transport"/>
    <property type="evidence" value="ECO:0007669"/>
    <property type="project" value="InterPro"/>
</dbReference>
<evidence type="ECO:0000256" key="1">
    <source>
        <dbReference type="ARBA" id="ARBA00004395"/>
    </source>
</evidence>
<dbReference type="EC" id="2.1.1.319" evidence="3"/>
<evidence type="ECO:0000256" key="8">
    <source>
        <dbReference type="ARBA" id="ARBA00022691"/>
    </source>
</evidence>
<evidence type="ECO:0000256" key="10">
    <source>
        <dbReference type="ARBA" id="ARBA00023034"/>
    </source>
</evidence>
<evidence type="ECO:0000256" key="12">
    <source>
        <dbReference type="ARBA" id="ARBA00031345"/>
    </source>
</evidence>
<dbReference type="InterPro" id="IPR025799">
    <property type="entry name" value="Arg_MeTrfase"/>
</dbReference>
<comment type="catalytic activity">
    <reaction evidence="13">
        <text>L-arginyl-[protein] + 2 S-adenosyl-L-methionine = N(omega),N(omega)-dimethyl-L-arginyl-[protein] + 2 S-adenosyl-L-homocysteine + 2 H(+)</text>
        <dbReference type="Rhea" id="RHEA:48096"/>
        <dbReference type="Rhea" id="RHEA-COMP:10532"/>
        <dbReference type="Rhea" id="RHEA-COMP:11991"/>
        <dbReference type="ChEBI" id="CHEBI:15378"/>
        <dbReference type="ChEBI" id="CHEBI:29965"/>
        <dbReference type="ChEBI" id="CHEBI:57856"/>
        <dbReference type="ChEBI" id="CHEBI:59789"/>
        <dbReference type="ChEBI" id="CHEBI:61897"/>
        <dbReference type="EC" id="2.1.1.319"/>
    </reaction>
    <physiologicalReaction direction="left-to-right" evidence="13">
        <dbReference type="Rhea" id="RHEA:48097"/>
    </physiologicalReaction>
</comment>
<proteinExistence type="inferred from homology"/>
<dbReference type="CDD" id="cd02440">
    <property type="entry name" value="AdoMet_MTases"/>
    <property type="match status" value="1"/>
</dbReference>
<protein>
    <recommendedName>
        <fullName evidence="4">Conserved oligomeric Golgi complex subunit 7</fullName>
        <ecNumber evidence="3">2.1.1.319</ecNumber>
    </recommendedName>
    <alternativeName>
        <fullName evidence="12">Component of oligomeric Golgi complex 7</fullName>
    </alternativeName>
</protein>
<evidence type="ECO:0000256" key="16">
    <source>
        <dbReference type="SAM" id="MobiDB-lite"/>
    </source>
</evidence>
<evidence type="ECO:0000256" key="11">
    <source>
        <dbReference type="ARBA" id="ARBA00023136"/>
    </source>
</evidence>
<comment type="catalytic activity">
    <reaction evidence="14">
        <text>L-arginyl-[protein] + S-adenosyl-L-methionine = N(omega)-methyl-L-arginyl-[protein] + S-adenosyl-L-homocysteine + H(+)</text>
        <dbReference type="Rhea" id="RHEA:48100"/>
        <dbReference type="Rhea" id="RHEA-COMP:10532"/>
        <dbReference type="Rhea" id="RHEA-COMP:11990"/>
        <dbReference type="ChEBI" id="CHEBI:15378"/>
        <dbReference type="ChEBI" id="CHEBI:29965"/>
        <dbReference type="ChEBI" id="CHEBI:57856"/>
        <dbReference type="ChEBI" id="CHEBI:59789"/>
        <dbReference type="ChEBI" id="CHEBI:65280"/>
    </reaction>
    <physiologicalReaction direction="left-to-right" evidence="14">
        <dbReference type="Rhea" id="RHEA:48101"/>
    </physiologicalReaction>
</comment>
<keyword evidence="5" id="KW-0813">Transport</keyword>
<dbReference type="EMBL" id="SJOL01009667">
    <property type="protein sequence ID" value="TGZ56349.1"/>
    <property type="molecule type" value="Genomic_DNA"/>
</dbReference>
<dbReference type="GO" id="GO:0007030">
    <property type="term" value="P:Golgi organization"/>
    <property type="evidence" value="ECO:0007669"/>
    <property type="project" value="TreeGrafter"/>
</dbReference>
<keyword evidence="8 15" id="KW-0949">S-adenosyl-L-methionine</keyword>
<feature type="compositionally biased region" description="Acidic residues" evidence="16">
    <location>
        <begin position="14"/>
        <end position="27"/>
    </location>
</feature>
<dbReference type="OrthoDB" id="245173at2759"/>
<dbReference type="Gene3D" id="2.70.160.11">
    <property type="entry name" value="Hnrnp arginine n-methyltransferase1"/>
    <property type="match status" value="1"/>
</dbReference>
<name>A0A4S2L6W0_OPIFE</name>
<evidence type="ECO:0000256" key="2">
    <source>
        <dbReference type="ARBA" id="ARBA00005831"/>
    </source>
</evidence>
<dbReference type="Pfam" id="PF10191">
    <property type="entry name" value="COG7"/>
    <property type="match status" value="2"/>
</dbReference>